<dbReference type="InterPro" id="IPR005516">
    <property type="entry name" value="Remorin_C"/>
</dbReference>
<comment type="similarity">
    <text evidence="1">Belongs to the remorin family.</text>
</comment>
<feature type="domain" description="Remorin C-terminal" evidence="3">
    <location>
        <begin position="129"/>
        <end position="234"/>
    </location>
</feature>
<dbReference type="AlphaFoldDB" id="A0A5P1EJV0"/>
<name>A0A5P1EJV0_ASPOF</name>
<gene>
    <name evidence="4" type="ORF">A4U43_C07F37310</name>
</gene>
<feature type="compositionally biased region" description="Polar residues" evidence="2">
    <location>
        <begin position="23"/>
        <end position="50"/>
    </location>
</feature>
<sequence length="240" mass="26940">MSHNHRPPLDESDDEIREIHALNSPQPSSSVRGRSPSFTPSVRSNSNEADYFSSVSREFDALVVAGSAMEPIIDPNLVRIREEEEETNPLAIVPDRNPIPPPQREAGGSSNDRGSVVEEEVSVHRVKKEEVEAKIVAWQTAEIAKINNKFKREDVVVNGWESEKVDKANARLKKVERKLEEKRARATEKMQNDAAKARRKAEEKRASAEAKRGVKVAKVLELANLLRAVGRAPSRRSFFF</sequence>
<feature type="region of interest" description="Disordered" evidence="2">
    <location>
        <begin position="182"/>
        <end position="208"/>
    </location>
</feature>
<feature type="region of interest" description="Disordered" evidence="2">
    <location>
        <begin position="1"/>
        <end position="50"/>
    </location>
</feature>
<evidence type="ECO:0000256" key="2">
    <source>
        <dbReference type="SAM" id="MobiDB-lite"/>
    </source>
</evidence>
<dbReference type="PANTHER" id="PTHR31471">
    <property type="entry name" value="OS02G0116800 PROTEIN"/>
    <property type="match status" value="1"/>
</dbReference>
<dbReference type="OrthoDB" id="1939615at2759"/>
<protein>
    <recommendedName>
        <fullName evidence="3">Remorin C-terminal domain-containing protein</fullName>
    </recommendedName>
</protein>
<dbReference type="PANTHER" id="PTHR31471:SF87">
    <property type="entry name" value="REMORIN 4.2"/>
    <property type="match status" value="1"/>
</dbReference>
<accession>A0A5P1EJV0</accession>
<dbReference type="Proteomes" id="UP000243459">
    <property type="component" value="Chromosome 7"/>
</dbReference>
<feature type="compositionally biased region" description="Basic and acidic residues" evidence="2">
    <location>
        <begin position="182"/>
        <end position="191"/>
    </location>
</feature>
<evidence type="ECO:0000256" key="1">
    <source>
        <dbReference type="ARBA" id="ARBA00005711"/>
    </source>
</evidence>
<dbReference type="Pfam" id="PF03763">
    <property type="entry name" value="Remorin_C"/>
    <property type="match status" value="1"/>
</dbReference>
<organism evidence="4 5">
    <name type="scientific">Asparagus officinalis</name>
    <name type="common">Garden asparagus</name>
    <dbReference type="NCBI Taxonomy" id="4686"/>
    <lineage>
        <taxon>Eukaryota</taxon>
        <taxon>Viridiplantae</taxon>
        <taxon>Streptophyta</taxon>
        <taxon>Embryophyta</taxon>
        <taxon>Tracheophyta</taxon>
        <taxon>Spermatophyta</taxon>
        <taxon>Magnoliopsida</taxon>
        <taxon>Liliopsida</taxon>
        <taxon>Asparagales</taxon>
        <taxon>Asparagaceae</taxon>
        <taxon>Asparagoideae</taxon>
        <taxon>Asparagus</taxon>
    </lineage>
</organism>
<dbReference type="OMA" id="VAGSAME"/>
<keyword evidence="5" id="KW-1185">Reference proteome</keyword>
<proteinExistence type="inferred from homology"/>
<dbReference type="EMBL" id="CM007387">
    <property type="protein sequence ID" value="ONK65457.1"/>
    <property type="molecule type" value="Genomic_DNA"/>
</dbReference>
<dbReference type="Gramene" id="ONK65457">
    <property type="protein sequence ID" value="ONK65457"/>
    <property type="gene ID" value="A4U43_C07F37310"/>
</dbReference>
<evidence type="ECO:0000259" key="3">
    <source>
        <dbReference type="Pfam" id="PF03763"/>
    </source>
</evidence>
<evidence type="ECO:0000313" key="4">
    <source>
        <dbReference type="EMBL" id="ONK65457.1"/>
    </source>
</evidence>
<reference evidence="5" key="1">
    <citation type="journal article" date="2017" name="Nat. Commun.">
        <title>The asparagus genome sheds light on the origin and evolution of a young Y chromosome.</title>
        <authorList>
            <person name="Harkess A."/>
            <person name="Zhou J."/>
            <person name="Xu C."/>
            <person name="Bowers J.E."/>
            <person name="Van der Hulst R."/>
            <person name="Ayyampalayam S."/>
            <person name="Mercati F."/>
            <person name="Riccardi P."/>
            <person name="McKain M.R."/>
            <person name="Kakrana A."/>
            <person name="Tang H."/>
            <person name="Ray J."/>
            <person name="Groenendijk J."/>
            <person name="Arikit S."/>
            <person name="Mathioni S.M."/>
            <person name="Nakano M."/>
            <person name="Shan H."/>
            <person name="Telgmann-Rauber A."/>
            <person name="Kanno A."/>
            <person name="Yue Z."/>
            <person name="Chen H."/>
            <person name="Li W."/>
            <person name="Chen Y."/>
            <person name="Xu X."/>
            <person name="Zhang Y."/>
            <person name="Luo S."/>
            <person name="Chen H."/>
            <person name="Gao J."/>
            <person name="Mao Z."/>
            <person name="Pires J.C."/>
            <person name="Luo M."/>
            <person name="Kudrna D."/>
            <person name="Wing R.A."/>
            <person name="Meyers B.C."/>
            <person name="Yi K."/>
            <person name="Kong H."/>
            <person name="Lavrijsen P."/>
            <person name="Sunseri F."/>
            <person name="Falavigna A."/>
            <person name="Ye Y."/>
            <person name="Leebens-Mack J.H."/>
            <person name="Chen G."/>
        </authorList>
    </citation>
    <scope>NUCLEOTIDE SEQUENCE [LARGE SCALE GENOMIC DNA]</scope>
    <source>
        <strain evidence="5">cv. DH0086</strain>
    </source>
</reference>
<feature type="region of interest" description="Disordered" evidence="2">
    <location>
        <begin position="84"/>
        <end position="123"/>
    </location>
</feature>
<evidence type="ECO:0000313" key="5">
    <source>
        <dbReference type="Proteomes" id="UP000243459"/>
    </source>
</evidence>